<reference evidence="1 2" key="1">
    <citation type="journal article" date="2024" name="Proc. Natl. Acad. Sci. U.S.A.">
        <title>The evolutionary genomics of adaptation to stress in wild rhizobium bacteria.</title>
        <authorList>
            <person name="Kehlet-Delgado H."/>
            <person name="Montoya A.P."/>
            <person name="Jensen K.T."/>
            <person name="Wendlandt C.E."/>
            <person name="Dexheimer C."/>
            <person name="Roberts M."/>
            <person name="Torres Martinez L."/>
            <person name="Friesen M.L."/>
            <person name="Griffitts J.S."/>
            <person name="Porter S.S."/>
        </authorList>
    </citation>
    <scope>NUCLEOTIDE SEQUENCE [LARGE SCALE GENOMIC DNA]</scope>
    <source>
        <strain evidence="1 2">M0641</strain>
    </source>
</reference>
<gene>
    <name evidence="1" type="ORF">NKI36_13820</name>
</gene>
<evidence type="ECO:0000313" key="2">
    <source>
        <dbReference type="Proteomes" id="UP001433071"/>
    </source>
</evidence>
<evidence type="ECO:0000313" key="1">
    <source>
        <dbReference type="EMBL" id="MER9405127.1"/>
    </source>
</evidence>
<comment type="caution">
    <text evidence="1">The sequence shown here is derived from an EMBL/GenBank/DDBJ whole genome shotgun (WGS) entry which is preliminary data.</text>
</comment>
<dbReference type="RefSeq" id="WP_352558117.1">
    <property type="nucleotide sequence ID" value="NZ_JAMYQB010000009.1"/>
</dbReference>
<dbReference type="Proteomes" id="UP001433071">
    <property type="component" value="Unassembled WGS sequence"/>
</dbReference>
<name>A0ABV1YZH5_9HYPH</name>
<dbReference type="EMBL" id="JAMYQB010000009">
    <property type="protein sequence ID" value="MER9405127.1"/>
    <property type="molecule type" value="Genomic_DNA"/>
</dbReference>
<keyword evidence="2" id="KW-1185">Reference proteome</keyword>
<proteinExistence type="predicted"/>
<sequence>MPVRSLGFLATFNADLTSSTKRCLIGVPIGADVKGSGEFDPPSPWLEAIRLSMAMISSISNIVPGMGAQGDAAMTVDAYSSSSCRAAWRVLSFTDMFDLLQFVQENNEAKERGAYRKISEILLNLSVDPYVERTGQEAPGLRS</sequence>
<organism evidence="1 2">
    <name type="scientific">Mesorhizobium caraganae</name>
    <dbReference type="NCBI Taxonomy" id="483206"/>
    <lineage>
        <taxon>Bacteria</taxon>
        <taxon>Pseudomonadati</taxon>
        <taxon>Pseudomonadota</taxon>
        <taxon>Alphaproteobacteria</taxon>
        <taxon>Hyphomicrobiales</taxon>
        <taxon>Phyllobacteriaceae</taxon>
        <taxon>Mesorhizobium</taxon>
    </lineage>
</organism>
<accession>A0ABV1YZH5</accession>
<protein>
    <submittedName>
        <fullName evidence="1">Uncharacterized protein</fullName>
    </submittedName>
</protein>